<protein>
    <submittedName>
        <fullName evidence="1">Uncharacterized protein</fullName>
    </submittedName>
</protein>
<accession>A0ABR3G3Q2</accession>
<dbReference type="Proteomes" id="UP001447188">
    <property type="component" value="Unassembled WGS sequence"/>
</dbReference>
<dbReference type="EMBL" id="JBBBZM010000487">
    <property type="protein sequence ID" value="KAL0630587.1"/>
    <property type="molecule type" value="Genomic_DNA"/>
</dbReference>
<evidence type="ECO:0000313" key="2">
    <source>
        <dbReference type="Proteomes" id="UP001447188"/>
    </source>
</evidence>
<keyword evidence="2" id="KW-1185">Reference proteome</keyword>
<name>A0ABR3G3Q2_9PEZI</name>
<organism evidence="1 2">
    <name type="scientific">Discina gigas</name>
    <dbReference type="NCBI Taxonomy" id="1032678"/>
    <lineage>
        <taxon>Eukaryota</taxon>
        <taxon>Fungi</taxon>
        <taxon>Dikarya</taxon>
        <taxon>Ascomycota</taxon>
        <taxon>Pezizomycotina</taxon>
        <taxon>Pezizomycetes</taxon>
        <taxon>Pezizales</taxon>
        <taxon>Discinaceae</taxon>
        <taxon>Discina</taxon>
    </lineage>
</organism>
<sequence>MGEWSDYFEDFPEENQANYVGDRFDPAVATAHREAQQNAALKLRIEQQQLDAEIAALVKKHKPAV</sequence>
<proteinExistence type="predicted"/>
<comment type="caution">
    <text evidence="1">The sequence shown here is derived from an EMBL/GenBank/DDBJ whole genome shotgun (WGS) entry which is preliminary data.</text>
</comment>
<gene>
    <name evidence="1" type="ORF">Q9L58_010562</name>
</gene>
<evidence type="ECO:0000313" key="1">
    <source>
        <dbReference type="EMBL" id="KAL0630587.1"/>
    </source>
</evidence>
<reference evidence="1 2" key="1">
    <citation type="submission" date="2024-02" db="EMBL/GenBank/DDBJ databases">
        <title>Discinaceae phylogenomics.</title>
        <authorList>
            <person name="Dirks A.C."/>
            <person name="James T.Y."/>
        </authorList>
    </citation>
    <scope>NUCLEOTIDE SEQUENCE [LARGE SCALE GENOMIC DNA]</scope>
    <source>
        <strain evidence="1 2">ACD0624</strain>
    </source>
</reference>